<keyword evidence="6" id="KW-0631">Potassium channel</keyword>
<protein>
    <submittedName>
        <fullName evidence="14">TMEM175 family protein</fullName>
    </submittedName>
</protein>
<feature type="transmembrane region" description="Helical" evidence="13">
    <location>
        <begin position="141"/>
        <end position="158"/>
    </location>
</feature>
<evidence type="ECO:0000256" key="2">
    <source>
        <dbReference type="ARBA" id="ARBA00006920"/>
    </source>
</evidence>
<evidence type="ECO:0000313" key="14">
    <source>
        <dbReference type="EMBL" id="MDM8333564.1"/>
    </source>
</evidence>
<comment type="similarity">
    <text evidence="2">Belongs to the TMEM175 family.</text>
</comment>
<comment type="caution">
    <text evidence="14">The sequence shown here is derived from an EMBL/GenBank/DDBJ whole genome shotgun (WGS) entry which is preliminary data.</text>
</comment>
<keyword evidence="4" id="KW-0633">Potassium transport</keyword>
<keyword evidence="5 13" id="KW-0812">Transmembrane</keyword>
<keyword evidence="11" id="KW-0407">Ion channel</keyword>
<name>A0ABT7VND5_9LACO</name>
<feature type="transmembrane region" description="Helical" evidence="13">
    <location>
        <begin position="45"/>
        <end position="65"/>
    </location>
</feature>
<keyword evidence="8 13" id="KW-1133">Transmembrane helix</keyword>
<evidence type="ECO:0000313" key="15">
    <source>
        <dbReference type="Proteomes" id="UP001529423"/>
    </source>
</evidence>
<evidence type="ECO:0000256" key="10">
    <source>
        <dbReference type="ARBA" id="ARBA00023136"/>
    </source>
</evidence>
<comment type="catalytic activity">
    <reaction evidence="12">
        <text>K(+)(in) = K(+)(out)</text>
        <dbReference type="Rhea" id="RHEA:29463"/>
        <dbReference type="ChEBI" id="CHEBI:29103"/>
    </reaction>
</comment>
<keyword evidence="7" id="KW-0630">Potassium</keyword>
<evidence type="ECO:0000256" key="3">
    <source>
        <dbReference type="ARBA" id="ARBA00022448"/>
    </source>
</evidence>
<proteinExistence type="inferred from homology"/>
<dbReference type="Pfam" id="PF06736">
    <property type="entry name" value="TMEM175"/>
    <property type="match status" value="1"/>
</dbReference>
<reference evidence="14 15" key="2">
    <citation type="submission" date="2023-06" db="EMBL/GenBank/DDBJ databases">
        <title>Identification and characterization of horizontal gene transfer across gut microbiota members of farm animals based on homology search.</title>
        <authorList>
            <person name="Schwarzerova J."/>
            <person name="Nykrynova M."/>
            <person name="Jureckova K."/>
            <person name="Cejkova D."/>
            <person name="Rychlik I."/>
        </authorList>
    </citation>
    <scope>NUCLEOTIDE SEQUENCE [LARGE SCALE GENOMIC DNA]</scope>
    <source>
        <strain evidence="14 15">105_WCHN</strain>
    </source>
</reference>
<comment type="subcellular location">
    <subcellularLocation>
        <location evidence="1">Membrane</location>
        <topology evidence="1">Multi-pass membrane protein</topology>
    </subcellularLocation>
</comment>
<dbReference type="EMBL" id="JAUDEO010000012">
    <property type="protein sequence ID" value="MDM8333564.1"/>
    <property type="molecule type" value="Genomic_DNA"/>
</dbReference>
<sequence length="226" mass="26333">MINLIKEEQEKKRLASRQTVQQRLARLQQKEAVEFKEHLDNLNDGVIAIILTVMVLEVPLPSQAGVSYRNFMGSMFIFLVSFFVVANFWYDLNRMLLVLNRVSKKMIVNDFIFLAALSVIPMLTKWMMLEPSSLAVFDYGIAYFIANLMKLIISANAWEEFFNEVEGSPHMFSMRLGRRLLIVLIINAVLIFLAYVMPRWDLLAYLLLTIYNFFYPEKTAIDQQVK</sequence>
<keyword evidence="3" id="KW-0813">Transport</keyword>
<reference evidence="14 15" key="3">
    <citation type="submission" date="2023-06" db="EMBL/GenBank/DDBJ databases">
        <authorList>
            <person name="Zeman M."/>
            <person name="Kubasova T."/>
            <person name="Jahodarova E."/>
            <person name="Nykrynova M."/>
            <person name="Rychlik I."/>
        </authorList>
    </citation>
    <scope>NUCLEOTIDE SEQUENCE [LARGE SCALE GENOMIC DNA]</scope>
    <source>
        <strain evidence="14 15">105_WCHN</strain>
    </source>
</reference>
<reference evidence="15" key="1">
    <citation type="submission" date="2023-06" db="EMBL/GenBank/DDBJ databases">
        <title>Identification and characterization of horizontal gene transfer across gut microbiota members of farm animals based on homology search.</title>
        <authorList>
            <person name="Zeman M."/>
            <person name="Kubasova T."/>
            <person name="Jahodarova E."/>
            <person name="Nykrynova M."/>
            <person name="Rychlik I."/>
        </authorList>
    </citation>
    <scope>NUCLEOTIDE SEQUENCE [LARGE SCALE GENOMIC DNA]</scope>
    <source>
        <strain evidence="15">105_WCHN</strain>
    </source>
</reference>
<evidence type="ECO:0000256" key="13">
    <source>
        <dbReference type="SAM" id="Phobius"/>
    </source>
</evidence>
<feature type="transmembrane region" description="Helical" evidence="13">
    <location>
        <begin position="111"/>
        <end position="129"/>
    </location>
</feature>
<evidence type="ECO:0000256" key="11">
    <source>
        <dbReference type="ARBA" id="ARBA00023303"/>
    </source>
</evidence>
<evidence type="ECO:0000256" key="6">
    <source>
        <dbReference type="ARBA" id="ARBA00022826"/>
    </source>
</evidence>
<feature type="transmembrane region" description="Helical" evidence="13">
    <location>
        <begin position="179"/>
        <end position="197"/>
    </location>
</feature>
<evidence type="ECO:0000256" key="12">
    <source>
        <dbReference type="ARBA" id="ARBA00034430"/>
    </source>
</evidence>
<feature type="transmembrane region" description="Helical" evidence="13">
    <location>
        <begin position="71"/>
        <end position="90"/>
    </location>
</feature>
<evidence type="ECO:0000256" key="8">
    <source>
        <dbReference type="ARBA" id="ARBA00022989"/>
    </source>
</evidence>
<evidence type="ECO:0000256" key="5">
    <source>
        <dbReference type="ARBA" id="ARBA00022692"/>
    </source>
</evidence>
<dbReference type="InterPro" id="IPR010617">
    <property type="entry name" value="TMEM175-like"/>
</dbReference>
<keyword evidence="15" id="KW-1185">Reference proteome</keyword>
<evidence type="ECO:0000256" key="1">
    <source>
        <dbReference type="ARBA" id="ARBA00004141"/>
    </source>
</evidence>
<gene>
    <name evidence="14" type="ORF">QUW46_03090</name>
</gene>
<dbReference type="Proteomes" id="UP001529423">
    <property type="component" value="Unassembled WGS sequence"/>
</dbReference>
<keyword evidence="10 13" id="KW-0472">Membrane</keyword>
<evidence type="ECO:0000256" key="4">
    <source>
        <dbReference type="ARBA" id="ARBA00022538"/>
    </source>
</evidence>
<organism evidence="14 15">
    <name type="scientific">Limosilactobacillus panis</name>
    <dbReference type="NCBI Taxonomy" id="47493"/>
    <lineage>
        <taxon>Bacteria</taxon>
        <taxon>Bacillati</taxon>
        <taxon>Bacillota</taxon>
        <taxon>Bacilli</taxon>
        <taxon>Lactobacillales</taxon>
        <taxon>Lactobacillaceae</taxon>
        <taxon>Limosilactobacillus</taxon>
    </lineage>
</organism>
<evidence type="ECO:0000256" key="7">
    <source>
        <dbReference type="ARBA" id="ARBA00022958"/>
    </source>
</evidence>
<accession>A0ABT7VND5</accession>
<evidence type="ECO:0000256" key="9">
    <source>
        <dbReference type="ARBA" id="ARBA00023065"/>
    </source>
</evidence>
<keyword evidence="9" id="KW-0406">Ion transport</keyword>